<dbReference type="EMBL" id="BMGB01000001">
    <property type="protein sequence ID" value="GGB07697.1"/>
    <property type="molecule type" value="Genomic_DNA"/>
</dbReference>
<dbReference type="Pfam" id="PF13416">
    <property type="entry name" value="SBP_bac_8"/>
    <property type="match status" value="1"/>
</dbReference>
<evidence type="ECO:0000313" key="3">
    <source>
        <dbReference type="Proteomes" id="UP000606922"/>
    </source>
</evidence>
<keyword evidence="3" id="KW-1185">Reference proteome</keyword>
<feature type="signal peptide" evidence="1">
    <location>
        <begin position="1"/>
        <end position="32"/>
    </location>
</feature>
<dbReference type="RefSeq" id="WP_188510716.1">
    <property type="nucleotide sequence ID" value="NZ_BMGB01000001.1"/>
</dbReference>
<organism evidence="2 3">
    <name type="scientific">Conyzicola nivalis</name>
    <dbReference type="NCBI Taxonomy" id="1477021"/>
    <lineage>
        <taxon>Bacteria</taxon>
        <taxon>Bacillati</taxon>
        <taxon>Actinomycetota</taxon>
        <taxon>Actinomycetes</taxon>
        <taxon>Micrococcales</taxon>
        <taxon>Microbacteriaceae</taxon>
        <taxon>Conyzicola</taxon>
    </lineage>
</organism>
<protein>
    <submittedName>
        <fullName evidence="2">Sugar ABC transporter substrate-binding protein</fullName>
    </submittedName>
</protein>
<keyword evidence="1" id="KW-0732">Signal</keyword>
<evidence type="ECO:0000256" key="1">
    <source>
        <dbReference type="SAM" id="SignalP"/>
    </source>
</evidence>
<comment type="caution">
    <text evidence="2">The sequence shown here is derived from an EMBL/GenBank/DDBJ whole genome shotgun (WGS) entry which is preliminary data.</text>
</comment>
<dbReference type="PANTHER" id="PTHR43649">
    <property type="entry name" value="ARABINOSE-BINDING PROTEIN-RELATED"/>
    <property type="match status" value="1"/>
</dbReference>
<reference evidence="2" key="1">
    <citation type="journal article" date="2014" name="Int. J. Syst. Evol. Microbiol.">
        <title>Complete genome sequence of Corynebacterium casei LMG S-19264T (=DSM 44701T), isolated from a smear-ripened cheese.</title>
        <authorList>
            <consortium name="US DOE Joint Genome Institute (JGI-PGF)"/>
            <person name="Walter F."/>
            <person name="Albersmeier A."/>
            <person name="Kalinowski J."/>
            <person name="Ruckert C."/>
        </authorList>
    </citation>
    <scope>NUCLEOTIDE SEQUENCE</scope>
    <source>
        <strain evidence="2">CGMCC 1.12813</strain>
    </source>
</reference>
<accession>A0A916SM39</accession>
<dbReference type="Proteomes" id="UP000606922">
    <property type="component" value="Unassembled WGS sequence"/>
</dbReference>
<dbReference type="InterPro" id="IPR006059">
    <property type="entry name" value="SBP"/>
</dbReference>
<name>A0A916SM39_9MICO</name>
<feature type="chain" id="PRO_5036678051" evidence="1">
    <location>
        <begin position="33"/>
        <end position="435"/>
    </location>
</feature>
<reference evidence="2" key="2">
    <citation type="submission" date="2020-09" db="EMBL/GenBank/DDBJ databases">
        <authorList>
            <person name="Sun Q."/>
            <person name="Zhou Y."/>
        </authorList>
    </citation>
    <scope>NUCLEOTIDE SEQUENCE</scope>
    <source>
        <strain evidence="2">CGMCC 1.12813</strain>
    </source>
</reference>
<dbReference type="PANTHER" id="PTHR43649:SF12">
    <property type="entry name" value="DIACETYLCHITOBIOSE BINDING PROTEIN DASA"/>
    <property type="match status" value="1"/>
</dbReference>
<dbReference type="PROSITE" id="PS51257">
    <property type="entry name" value="PROKAR_LIPOPROTEIN"/>
    <property type="match status" value="1"/>
</dbReference>
<sequence>MFYKHSRRTATAIAVTATAVLALAGCAGSGPAATDGGSEFDPDAEVTVNFTWWGNDDRASKYTEAIALFEEEYPNVTVNGTFTDYPSYWEKRTTEAAGGGLPDVMQFDYSQMDSFGSRGLLYNLTPEYGTNIDVEAIPETALEVGDIDGESYGLISSTNAWAMFQDQTLLETIGVEPYEGGTSWEDYYEWIADVTAKGNGVYGGADPTQRIQNFELSLRQNGGNLYTDDGALGFDEDDLTAFWESASDIREGDIVPQQRLEELNPVSGFGANIAASELTWDNFGAGYLADSGKAVDDLVLTTPPTDDADAKDLYLKPSMLLAMSSKTKVGAAGAKLIDFLTNSPEVGKIFGASRGIPASETQRDGAELSGQDANVLAYEESITDRLGDAPPLPPEGAASIEQKFWDLGKSIDLGAIEIDEAVKQFFSEAEIALNN</sequence>
<gene>
    <name evidence="2" type="ORF">GCM10010979_22770</name>
</gene>
<proteinExistence type="predicted"/>
<dbReference type="AlphaFoldDB" id="A0A916SM39"/>
<dbReference type="Gene3D" id="3.40.190.10">
    <property type="entry name" value="Periplasmic binding protein-like II"/>
    <property type="match status" value="2"/>
</dbReference>
<evidence type="ECO:0000313" key="2">
    <source>
        <dbReference type="EMBL" id="GGB07697.1"/>
    </source>
</evidence>
<dbReference type="SUPFAM" id="SSF53850">
    <property type="entry name" value="Periplasmic binding protein-like II"/>
    <property type="match status" value="1"/>
</dbReference>
<dbReference type="InterPro" id="IPR050490">
    <property type="entry name" value="Bact_solute-bd_prot1"/>
</dbReference>